<dbReference type="Proteomes" id="UP001164746">
    <property type="component" value="Chromosome 2"/>
</dbReference>
<feature type="region of interest" description="Disordered" evidence="6">
    <location>
        <begin position="586"/>
        <end position="607"/>
    </location>
</feature>
<dbReference type="PANTHER" id="PTHR31633:SF1">
    <property type="entry name" value="H_ACA RIBONUCLEOPROTEIN COMPLEX NON-CORE SUBUNIT NAF1"/>
    <property type="match status" value="1"/>
</dbReference>
<keyword evidence="5" id="KW-0539">Nucleus</keyword>
<feature type="compositionally biased region" description="Low complexity" evidence="6">
    <location>
        <begin position="206"/>
        <end position="215"/>
    </location>
</feature>
<feature type="compositionally biased region" description="Polar residues" evidence="6">
    <location>
        <begin position="345"/>
        <end position="369"/>
    </location>
</feature>
<feature type="compositionally biased region" description="Acidic residues" evidence="6">
    <location>
        <begin position="243"/>
        <end position="253"/>
    </location>
</feature>
<feature type="compositionally biased region" description="Polar residues" evidence="6">
    <location>
        <begin position="480"/>
        <end position="491"/>
    </location>
</feature>
<feature type="compositionally biased region" description="Low complexity" evidence="6">
    <location>
        <begin position="326"/>
        <end position="337"/>
    </location>
</feature>
<feature type="compositionally biased region" description="Gly residues" evidence="6">
    <location>
        <begin position="500"/>
        <end position="510"/>
    </location>
</feature>
<accession>A0ABY7DEB3</accession>
<feature type="compositionally biased region" description="Basic and acidic residues" evidence="6">
    <location>
        <begin position="27"/>
        <end position="57"/>
    </location>
</feature>
<evidence type="ECO:0000256" key="6">
    <source>
        <dbReference type="SAM" id="MobiDB-lite"/>
    </source>
</evidence>
<keyword evidence="8" id="KW-1185">Reference proteome</keyword>
<evidence type="ECO:0000313" key="7">
    <source>
        <dbReference type="EMBL" id="WAQ95992.1"/>
    </source>
</evidence>
<dbReference type="InterPro" id="IPR040309">
    <property type="entry name" value="Naf1"/>
</dbReference>
<feature type="compositionally biased region" description="Basic residues" evidence="6">
    <location>
        <begin position="271"/>
        <end position="280"/>
    </location>
</feature>
<feature type="compositionally biased region" description="Polar residues" evidence="6">
    <location>
        <begin position="309"/>
        <end position="325"/>
    </location>
</feature>
<feature type="region of interest" description="Disordered" evidence="6">
    <location>
        <begin position="1"/>
        <end position="61"/>
    </location>
</feature>
<evidence type="ECO:0000313" key="8">
    <source>
        <dbReference type="Proteomes" id="UP001164746"/>
    </source>
</evidence>
<organism evidence="7 8">
    <name type="scientific">Mya arenaria</name>
    <name type="common">Soft-shell clam</name>
    <dbReference type="NCBI Taxonomy" id="6604"/>
    <lineage>
        <taxon>Eukaryota</taxon>
        <taxon>Metazoa</taxon>
        <taxon>Spiralia</taxon>
        <taxon>Lophotrochozoa</taxon>
        <taxon>Mollusca</taxon>
        <taxon>Bivalvia</taxon>
        <taxon>Autobranchia</taxon>
        <taxon>Heteroconchia</taxon>
        <taxon>Euheterodonta</taxon>
        <taxon>Imparidentia</taxon>
        <taxon>Neoheterodontei</taxon>
        <taxon>Myida</taxon>
        <taxon>Myoidea</taxon>
        <taxon>Myidae</taxon>
        <taxon>Mya</taxon>
    </lineage>
</organism>
<gene>
    <name evidence="7" type="ORF">MAR_028682</name>
</gene>
<reference evidence="7" key="1">
    <citation type="submission" date="2022-11" db="EMBL/GenBank/DDBJ databases">
        <title>Centuries of genome instability and evolution in soft-shell clam transmissible cancer (bioRxiv).</title>
        <authorList>
            <person name="Hart S.F.M."/>
            <person name="Yonemitsu M.A."/>
            <person name="Giersch R.M."/>
            <person name="Beal B.F."/>
            <person name="Arriagada G."/>
            <person name="Davis B.W."/>
            <person name="Ostrander E.A."/>
            <person name="Goff S.P."/>
            <person name="Metzger M.J."/>
        </authorList>
    </citation>
    <scope>NUCLEOTIDE SEQUENCE</scope>
    <source>
        <strain evidence="7">MELC-2E11</strain>
        <tissue evidence="7">Siphon/mantle</tissue>
    </source>
</reference>
<evidence type="ECO:0000256" key="5">
    <source>
        <dbReference type="ARBA" id="ARBA00023242"/>
    </source>
</evidence>
<feature type="compositionally biased region" description="Low complexity" evidence="6">
    <location>
        <begin position="397"/>
        <end position="412"/>
    </location>
</feature>
<feature type="region of interest" description="Disordered" evidence="6">
    <location>
        <begin position="137"/>
        <end position="165"/>
    </location>
</feature>
<name>A0ABY7DEB3_MYAAR</name>
<feature type="compositionally biased region" description="Low complexity" evidence="6">
    <location>
        <begin position="555"/>
        <end position="566"/>
    </location>
</feature>
<keyword evidence="4" id="KW-0694">RNA-binding</keyword>
<feature type="region of interest" description="Disordered" evidence="6">
    <location>
        <begin position="204"/>
        <end position="516"/>
    </location>
</feature>
<dbReference type="PANTHER" id="PTHR31633">
    <property type="entry name" value="H/ACA RIBONUCLEOPROTEIN COMPLEX NON-CORE SUBUNIT NAF1"/>
    <property type="match status" value="1"/>
</dbReference>
<feature type="compositionally biased region" description="Polar residues" evidence="6">
    <location>
        <begin position="8"/>
        <end position="24"/>
    </location>
</feature>
<feature type="compositionally biased region" description="Basic and acidic residues" evidence="6">
    <location>
        <begin position="284"/>
        <end position="294"/>
    </location>
</feature>
<comment type="subcellular location">
    <subcellularLocation>
        <location evidence="1">Nucleus</location>
    </subcellularLocation>
</comment>
<evidence type="ECO:0000256" key="3">
    <source>
        <dbReference type="ARBA" id="ARBA00022552"/>
    </source>
</evidence>
<protein>
    <submittedName>
        <fullName evidence="7">Uncharacterized protein</fullName>
    </submittedName>
</protein>
<feature type="compositionally biased region" description="Acidic residues" evidence="6">
    <location>
        <begin position="84"/>
        <end position="97"/>
    </location>
</feature>
<feature type="region of interest" description="Disordered" evidence="6">
    <location>
        <begin position="80"/>
        <end position="105"/>
    </location>
</feature>
<evidence type="ECO:0000256" key="2">
    <source>
        <dbReference type="ARBA" id="ARBA00022517"/>
    </source>
</evidence>
<proteinExistence type="predicted"/>
<evidence type="ECO:0000256" key="1">
    <source>
        <dbReference type="ARBA" id="ARBA00004123"/>
    </source>
</evidence>
<keyword evidence="3" id="KW-0698">rRNA processing</keyword>
<feature type="compositionally biased region" description="Pro residues" evidence="6">
    <location>
        <begin position="455"/>
        <end position="473"/>
    </location>
</feature>
<evidence type="ECO:0000256" key="4">
    <source>
        <dbReference type="ARBA" id="ARBA00022884"/>
    </source>
</evidence>
<keyword evidence="2" id="KW-0690">Ribosome biogenesis</keyword>
<sequence>MEGDSPLININSVDNGVTMKTTGLNDVVKHEPMDESNKLTDTKDANKAEKGSEDAQEKSTTNCEVILNSVVASCDQVKNNSLTDADDSEPANNDDQDNNVSVENNELVELVTVKIEVEEEEIKDDTTGNENVHTLSAESTTAIDVNDSEAINEGGNDDKNNSKMVNMDACSTSKTADEKLPDSEAHKTDDCVLMEYRKVGDVIVVDSASDSSPDSSSDEEEAELPPLEELTITVDESVKMEEGSDASWEDNNEPPEKHLAYSDDEAERAAKARRKGKKGGAKQGEGETGHGEGRKRNRSGHMIDGGRQQGNNSQQHNQDRNPFQGSNNNNSSNNMSSGPRFSHRPQGQMNNSGGQRWQPGAPSNFNRPPSNFGGPPRFHGQGSAGFNDGSRNPNTGNFPQTNPNQPMPNNANEVFGNFTPQQHGQSNTNVFQPNVPPQNYMQNRPMRQPGTGFSSPPPSNPNAPPDFTRPPPLFQGMGPGSSTQTGNQSAFQGNVNQSGNFGGVVNGGQNPGAPFANVRPDGQRFGQPIVNNQASPASGAFNQMNGFNSAGHGGNVNPVGNNSSNPRNMNGQQQFAVHALNPVVSRQGSTTGSQAVNNQGNGMPTEVNSQRNRFWNINQGNMPNNGISPLMSPQNNMVSSNVNGTNQPAFNQMTQQPMGQAPFSTANGQGSMQSSFVIPNNAGFGQGMRQPMGNFPIQNMGNFPNGNPNTAVFGGHSSGSFQAMGSGMGQAPMGNGVNSVETRNGFNANSHRTNDQNTLMDQRYIQNPGNN</sequence>
<feature type="region of interest" description="Disordered" evidence="6">
    <location>
        <begin position="543"/>
        <end position="570"/>
    </location>
</feature>
<dbReference type="EMBL" id="CP111013">
    <property type="protein sequence ID" value="WAQ95992.1"/>
    <property type="molecule type" value="Genomic_DNA"/>
</dbReference>
<feature type="region of interest" description="Disordered" evidence="6">
    <location>
        <begin position="740"/>
        <end position="771"/>
    </location>
</feature>
<feature type="compositionally biased region" description="Polar residues" evidence="6">
    <location>
        <begin position="418"/>
        <end position="442"/>
    </location>
</feature>